<feature type="transmembrane region" description="Helical" evidence="1">
    <location>
        <begin position="20"/>
        <end position="37"/>
    </location>
</feature>
<organism evidence="2 3">
    <name type="scientific">Sphingomonas parva</name>
    <dbReference type="NCBI Taxonomy" id="2555898"/>
    <lineage>
        <taxon>Bacteria</taxon>
        <taxon>Pseudomonadati</taxon>
        <taxon>Pseudomonadota</taxon>
        <taxon>Alphaproteobacteria</taxon>
        <taxon>Sphingomonadales</taxon>
        <taxon>Sphingomonadaceae</taxon>
        <taxon>Sphingomonas</taxon>
    </lineage>
</organism>
<dbReference type="AlphaFoldDB" id="A0A4Y8ZWR9"/>
<evidence type="ECO:0000313" key="2">
    <source>
        <dbReference type="EMBL" id="TFI59917.1"/>
    </source>
</evidence>
<name>A0A4Y8ZWR9_9SPHN</name>
<dbReference type="RefSeq" id="WP_135082946.1">
    <property type="nucleotide sequence ID" value="NZ_SPDV01000002.1"/>
</dbReference>
<keyword evidence="1" id="KW-1133">Transmembrane helix</keyword>
<keyword evidence="1" id="KW-0812">Transmembrane</keyword>
<protein>
    <submittedName>
        <fullName evidence="2">Uncharacterized protein</fullName>
    </submittedName>
</protein>
<keyword evidence="1" id="KW-0472">Membrane</keyword>
<keyword evidence="3" id="KW-1185">Reference proteome</keyword>
<gene>
    <name evidence="2" type="ORF">E2493_01300</name>
</gene>
<dbReference type="EMBL" id="SPDV01000002">
    <property type="protein sequence ID" value="TFI59917.1"/>
    <property type="molecule type" value="Genomic_DNA"/>
</dbReference>
<comment type="caution">
    <text evidence="2">The sequence shown here is derived from an EMBL/GenBank/DDBJ whole genome shotgun (WGS) entry which is preliminary data.</text>
</comment>
<accession>A0A4Y8ZWR9</accession>
<evidence type="ECO:0000256" key="1">
    <source>
        <dbReference type="SAM" id="Phobius"/>
    </source>
</evidence>
<proteinExistence type="predicted"/>
<evidence type="ECO:0000313" key="3">
    <source>
        <dbReference type="Proteomes" id="UP000298213"/>
    </source>
</evidence>
<dbReference type="Proteomes" id="UP000298213">
    <property type="component" value="Unassembled WGS sequence"/>
</dbReference>
<sequence>MDWHLTKEWLSATTHLDMDALHVHAGVLLQIAVALLLRKRLSSPWPWLAVLAVTLANEIYDYRYEVWPNRGDQRAESLRDLWNTLLLPSVILVIARYLPSLFSAQAREAEPLGDVSAADAGEAGAACCEARQGSQ</sequence>
<reference evidence="2 3" key="1">
    <citation type="submission" date="2019-03" db="EMBL/GenBank/DDBJ databases">
        <title>Genome sequence of Sphingomonas sp. 17J27-24.</title>
        <authorList>
            <person name="Kim M."/>
            <person name="Maeng S."/>
            <person name="Sathiyaraj S."/>
        </authorList>
    </citation>
    <scope>NUCLEOTIDE SEQUENCE [LARGE SCALE GENOMIC DNA]</scope>
    <source>
        <strain evidence="2 3">17J27-24</strain>
    </source>
</reference>
<dbReference type="OrthoDB" id="6660115at2"/>